<accession>A0A1Y2AEI3</accession>
<gene>
    <name evidence="2" type="ORF">LY90DRAFT_633132</name>
</gene>
<protein>
    <submittedName>
        <fullName evidence="2">Uncharacterized protein</fullName>
    </submittedName>
</protein>
<feature type="compositionally biased region" description="Acidic residues" evidence="1">
    <location>
        <begin position="115"/>
        <end position="141"/>
    </location>
</feature>
<keyword evidence="3" id="KW-1185">Reference proteome</keyword>
<feature type="compositionally biased region" description="Basic and acidic residues" evidence="1">
    <location>
        <begin position="167"/>
        <end position="176"/>
    </location>
</feature>
<dbReference type="Proteomes" id="UP000193920">
    <property type="component" value="Unassembled WGS sequence"/>
</dbReference>
<evidence type="ECO:0000313" key="3">
    <source>
        <dbReference type="Proteomes" id="UP000193920"/>
    </source>
</evidence>
<feature type="compositionally biased region" description="Basic and acidic residues" evidence="1">
    <location>
        <begin position="142"/>
        <end position="159"/>
    </location>
</feature>
<dbReference type="STRING" id="1754190.A0A1Y2AEI3"/>
<reference evidence="2 3" key="1">
    <citation type="submission" date="2016-08" db="EMBL/GenBank/DDBJ databases">
        <title>A Parts List for Fungal Cellulosomes Revealed by Comparative Genomics.</title>
        <authorList>
            <consortium name="DOE Joint Genome Institute"/>
            <person name="Haitjema C.H."/>
            <person name="Gilmore S.P."/>
            <person name="Henske J.K."/>
            <person name="Solomon K.V."/>
            <person name="De Groot R."/>
            <person name="Kuo A."/>
            <person name="Mondo S.J."/>
            <person name="Salamov A.A."/>
            <person name="Labutti K."/>
            <person name="Zhao Z."/>
            <person name="Chiniquy J."/>
            <person name="Barry K."/>
            <person name="Brewer H.M."/>
            <person name="Purvine S.O."/>
            <person name="Wright A.T."/>
            <person name="Boxma B."/>
            <person name="Van Alen T."/>
            <person name="Hackstein J.H."/>
            <person name="Baker S.E."/>
            <person name="Grigoriev I.V."/>
            <person name="O'Malley M.A."/>
        </authorList>
    </citation>
    <scope>NUCLEOTIDE SEQUENCE [LARGE SCALE GENOMIC DNA]</scope>
    <source>
        <strain evidence="2 3">G1</strain>
    </source>
</reference>
<evidence type="ECO:0000256" key="1">
    <source>
        <dbReference type="SAM" id="MobiDB-lite"/>
    </source>
</evidence>
<feature type="region of interest" description="Disordered" evidence="1">
    <location>
        <begin position="99"/>
        <end position="176"/>
    </location>
</feature>
<dbReference type="OrthoDB" id="2176253at2759"/>
<dbReference type="EMBL" id="MCOG01000275">
    <property type="protein sequence ID" value="ORY20979.1"/>
    <property type="molecule type" value="Genomic_DNA"/>
</dbReference>
<dbReference type="AlphaFoldDB" id="A0A1Y2AEI3"/>
<proteinExistence type="predicted"/>
<comment type="caution">
    <text evidence="2">The sequence shown here is derived from an EMBL/GenBank/DDBJ whole genome shotgun (WGS) entry which is preliminary data.</text>
</comment>
<name>A0A1Y2AEI3_9FUNG</name>
<organism evidence="2 3">
    <name type="scientific">Neocallimastix californiae</name>
    <dbReference type="NCBI Taxonomy" id="1754190"/>
    <lineage>
        <taxon>Eukaryota</taxon>
        <taxon>Fungi</taxon>
        <taxon>Fungi incertae sedis</taxon>
        <taxon>Chytridiomycota</taxon>
        <taxon>Chytridiomycota incertae sedis</taxon>
        <taxon>Neocallimastigomycetes</taxon>
        <taxon>Neocallimastigales</taxon>
        <taxon>Neocallimastigaceae</taxon>
        <taxon>Neocallimastix</taxon>
    </lineage>
</organism>
<sequence>MDSLENKNNNENQILNNFFEKTIREIYNKYYLEYNKIEKSEVNCYYSCNSFFKKKYKHLPYLKSSFMDYLRNKNINVKEKNQYDVKRLIYYSSKEEKKETYENNENLISSKNNEDNTEDERDEDEENDTIDESIDEDIIQDIEEKGKENENKNENEKGKSKGQGQGKGKEKEKEKEKYYEIKDIKSKEIDKKKRLNNVYHSRFVNAQFTFEGINQNVRIYIAKSTSFTKNDNSVRRCSCKVKKNLNIKNKIKIDYLGEFNSKNNPMIIKLECNKPGKKEGYIIYNLILIDTIHGRVEISLPFSTISYKQFLKRKETSFIGRINKMSIIKYYYDGFCDPNSNESNIIFQKVFKFHLNFYLYDISKNLKQVQNQIIEYKNKTLYMNLNSLHRFNPNEASTSNPNNTDINTNINLNSNINPIMNEPLPINPFQNISLEETFKNNYQINQPSTPYSQPIFNMNSFSNYNQYLNLSSFQRIMENTKNPRFNEFFLKTSMMNNNNNFQEMILKNQNYNEIYELYEKFHKKNLEIFNSTEKIIKILLIFF</sequence>
<evidence type="ECO:0000313" key="2">
    <source>
        <dbReference type="EMBL" id="ORY20979.1"/>
    </source>
</evidence>